<proteinExistence type="predicted"/>
<comment type="caution">
    <text evidence="1">The sequence shown here is derived from an EMBL/GenBank/DDBJ whole genome shotgun (WGS) entry which is preliminary data.</text>
</comment>
<protein>
    <submittedName>
        <fullName evidence="1">Uncharacterized protein</fullName>
    </submittedName>
</protein>
<dbReference type="AlphaFoldDB" id="W9DIE1"/>
<dbReference type="HOGENOM" id="CLU_3409409_0_0_11"/>
<name>W9DIE1_9ACTN</name>
<accession>W9DIE1</accession>
<dbReference type="Proteomes" id="UP000035035">
    <property type="component" value="Unassembled WGS sequence"/>
</dbReference>
<gene>
    <name evidence="1" type="ORF">V525_14155</name>
</gene>
<organism evidence="1 2">
    <name type="scientific">Gordonia alkanivorans CGMCC 6845</name>
    <dbReference type="NCBI Taxonomy" id="1423140"/>
    <lineage>
        <taxon>Bacteria</taxon>
        <taxon>Bacillati</taxon>
        <taxon>Actinomycetota</taxon>
        <taxon>Actinomycetes</taxon>
        <taxon>Mycobacteriales</taxon>
        <taxon>Gordoniaceae</taxon>
        <taxon>Gordonia</taxon>
    </lineage>
</organism>
<sequence length="29" mass="3037">MIVMADKPEVAPSDAPQPLATAIEPLCEV</sequence>
<dbReference type="EMBL" id="AYXO01000025">
    <property type="protein sequence ID" value="ETA06266.1"/>
    <property type="molecule type" value="Genomic_DNA"/>
</dbReference>
<keyword evidence="2" id="KW-1185">Reference proteome</keyword>
<reference evidence="1 2" key="1">
    <citation type="journal article" date="2014" name="Genome Announc.">
        <title>Draft Genome Sequence of Gordonia alkanivorans Strain CGMCC6845, a Halotolerant Hydrocarbon-Degrading Bacterium.</title>
        <authorList>
            <person name="Wang X."/>
            <person name="Jin D."/>
            <person name="Zhou L."/>
            <person name="Wu L."/>
            <person name="An W."/>
            <person name="Zhao L."/>
        </authorList>
    </citation>
    <scope>NUCLEOTIDE SEQUENCE [LARGE SCALE GENOMIC DNA]</scope>
    <source>
        <strain evidence="1 2">CGMCC 6845</strain>
    </source>
</reference>
<evidence type="ECO:0000313" key="2">
    <source>
        <dbReference type="Proteomes" id="UP000035035"/>
    </source>
</evidence>
<evidence type="ECO:0000313" key="1">
    <source>
        <dbReference type="EMBL" id="ETA06266.1"/>
    </source>
</evidence>